<dbReference type="AlphaFoldDB" id="A0AA39XV41"/>
<dbReference type="Proteomes" id="UP001174936">
    <property type="component" value="Unassembled WGS sequence"/>
</dbReference>
<keyword evidence="1" id="KW-0175">Coiled coil</keyword>
<proteinExistence type="predicted"/>
<keyword evidence="4" id="KW-1185">Reference proteome</keyword>
<feature type="region of interest" description="Disordered" evidence="2">
    <location>
        <begin position="1"/>
        <end position="45"/>
    </location>
</feature>
<feature type="coiled-coil region" evidence="1">
    <location>
        <begin position="89"/>
        <end position="116"/>
    </location>
</feature>
<evidence type="ECO:0000256" key="1">
    <source>
        <dbReference type="SAM" id="Coils"/>
    </source>
</evidence>
<name>A0AA39XV41_9PEZI</name>
<reference evidence="3" key="1">
    <citation type="submission" date="2023-06" db="EMBL/GenBank/DDBJ databases">
        <title>Genome-scale phylogeny and comparative genomics of the fungal order Sordariales.</title>
        <authorList>
            <consortium name="Lawrence Berkeley National Laboratory"/>
            <person name="Hensen N."/>
            <person name="Bonometti L."/>
            <person name="Westerberg I."/>
            <person name="Brannstrom I.O."/>
            <person name="Guillou S."/>
            <person name="Cros-Aarteil S."/>
            <person name="Calhoun S."/>
            <person name="Haridas S."/>
            <person name="Kuo A."/>
            <person name="Mondo S."/>
            <person name="Pangilinan J."/>
            <person name="Riley R."/>
            <person name="Labutti K."/>
            <person name="Andreopoulos B."/>
            <person name="Lipzen A."/>
            <person name="Chen C."/>
            <person name="Yanf M."/>
            <person name="Daum C."/>
            <person name="Ng V."/>
            <person name="Clum A."/>
            <person name="Steindorff A."/>
            <person name="Ohm R."/>
            <person name="Martin F."/>
            <person name="Silar P."/>
            <person name="Natvig D."/>
            <person name="Lalanne C."/>
            <person name="Gautier V."/>
            <person name="Ament-Velasquez S.L."/>
            <person name="Kruys A."/>
            <person name="Hutchinson M.I."/>
            <person name="Powell A.J."/>
            <person name="Barry K."/>
            <person name="Miller A.N."/>
            <person name="Grigoriev I.V."/>
            <person name="Debuchy R."/>
            <person name="Gladieux P."/>
            <person name="Thoren M.H."/>
            <person name="Johannesson H."/>
        </authorList>
    </citation>
    <scope>NUCLEOTIDE SEQUENCE</scope>
    <source>
        <strain evidence="3">SMH2532-1</strain>
    </source>
</reference>
<gene>
    <name evidence="3" type="ORF">B0T16DRAFT_495645</name>
</gene>
<comment type="caution">
    <text evidence="3">The sequence shown here is derived from an EMBL/GenBank/DDBJ whole genome shotgun (WGS) entry which is preliminary data.</text>
</comment>
<dbReference type="PANTHER" id="PTHR39475:SF1">
    <property type="entry name" value="CONIDIATION-SPECIFIC PROTEIN 6"/>
    <property type="match status" value="1"/>
</dbReference>
<evidence type="ECO:0000256" key="2">
    <source>
        <dbReference type="SAM" id="MobiDB-lite"/>
    </source>
</evidence>
<dbReference type="PANTHER" id="PTHR39475">
    <property type="entry name" value="CONIDIATION-SPECIFIC PROTEIN 6"/>
    <property type="match status" value="1"/>
</dbReference>
<sequence length="125" mass="14344">MSTIGHGQSKAYYPHMDDSGDQQRNISQADIDEAAKRSGKNLKGYMPKDQINAVSRMEREELHIRQAEAMKKDPTLAATLHGNEPYWGAKKDKELMEEDEATIRRMEERKEKKYQKGRGTSGEFI</sequence>
<accession>A0AA39XV41</accession>
<protein>
    <submittedName>
        <fullName evidence="3">Uncharacterized protein</fullName>
    </submittedName>
</protein>
<evidence type="ECO:0000313" key="4">
    <source>
        <dbReference type="Proteomes" id="UP001174936"/>
    </source>
</evidence>
<dbReference type="EMBL" id="JAULSV010000006">
    <property type="protein sequence ID" value="KAK0640818.1"/>
    <property type="molecule type" value="Genomic_DNA"/>
</dbReference>
<organism evidence="3 4">
    <name type="scientific">Cercophora newfieldiana</name>
    <dbReference type="NCBI Taxonomy" id="92897"/>
    <lineage>
        <taxon>Eukaryota</taxon>
        <taxon>Fungi</taxon>
        <taxon>Dikarya</taxon>
        <taxon>Ascomycota</taxon>
        <taxon>Pezizomycotina</taxon>
        <taxon>Sordariomycetes</taxon>
        <taxon>Sordariomycetidae</taxon>
        <taxon>Sordariales</taxon>
        <taxon>Lasiosphaeriaceae</taxon>
        <taxon>Cercophora</taxon>
    </lineage>
</organism>
<evidence type="ECO:0000313" key="3">
    <source>
        <dbReference type="EMBL" id="KAK0640818.1"/>
    </source>
</evidence>